<dbReference type="AlphaFoldDB" id="A0AAD9BTX5"/>
<comment type="caution">
    <text evidence="1">The sequence shown here is derived from an EMBL/GenBank/DDBJ whole genome shotgun (WGS) entry which is preliminary data.</text>
</comment>
<dbReference type="Proteomes" id="UP001228049">
    <property type="component" value="Unassembled WGS sequence"/>
</dbReference>
<proteinExistence type="predicted"/>
<gene>
    <name evidence="1" type="ORF">KUDE01_013304</name>
</gene>
<evidence type="ECO:0000313" key="2">
    <source>
        <dbReference type="Proteomes" id="UP001228049"/>
    </source>
</evidence>
<protein>
    <submittedName>
        <fullName evidence="1">Cationic amino acid transporter 7 chloroplastic</fullName>
    </submittedName>
</protein>
<sequence length="74" mass="8050">MFGHPSNKTISKYGNPCPALMQSPPSPCISLFLSISLQLAPAERRAKFIFSTVVPLRWRRGPCHATADVLGEGP</sequence>
<name>A0AAD9BTX5_DISEL</name>
<organism evidence="1 2">
    <name type="scientific">Dissostichus eleginoides</name>
    <name type="common">Patagonian toothfish</name>
    <name type="synonym">Dissostichus amissus</name>
    <dbReference type="NCBI Taxonomy" id="100907"/>
    <lineage>
        <taxon>Eukaryota</taxon>
        <taxon>Metazoa</taxon>
        <taxon>Chordata</taxon>
        <taxon>Craniata</taxon>
        <taxon>Vertebrata</taxon>
        <taxon>Euteleostomi</taxon>
        <taxon>Actinopterygii</taxon>
        <taxon>Neopterygii</taxon>
        <taxon>Teleostei</taxon>
        <taxon>Neoteleostei</taxon>
        <taxon>Acanthomorphata</taxon>
        <taxon>Eupercaria</taxon>
        <taxon>Perciformes</taxon>
        <taxon>Notothenioidei</taxon>
        <taxon>Nototheniidae</taxon>
        <taxon>Dissostichus</taxon>
    </lineage>
</organism>
<evidence type="ECO:0000313" key="1">
    <source>
        <dbReference type="EMBL" id="KAK1888624.1"/>
    </source>
</evidence>
<reference evidence="1" key="1">
    <citation type="submission" date="2023-04" db="EMBL/GenBank/DDBJ databases">
        <title>Chromosome-level genome of Chaenocephalus aceratus.</title>
        <authorList>
            <person name="Park H."/>
        </authorList>
    </citation>
    <scope>NUCLEOTIDE SEQUENCE</scope>
    <source>
        <strain evidence="1">DE</strain>
        <tissue evidence="1">Muscle</tissue>
    </source>
</reference>
<accession>A0AAD9BTX5</accession>
<dbReference type="EMBL" id="JASDAP010000017">
    <property type="protein sequence ID" value="KAK1888624.1"/>
    <property type="molecule type" value="Genomic_DNA"/>
</dbReference>
<keyword evidence="2" id="KW-1185">Reference proteome</keyword>